<reference evidence="5" key="2">
    <citation type="submission" date="2021-04" db="EMBL/GenBank/DDBJ databases">
        <authorList>
            <person name="Gilroy R."/>
        </authorList>
    </citation>
    <scope>NUCLEOTIDE SEQUENCE</scope>
    <source>
        <strain evidence="5">CHK130-7132</strain>
    </source>
</reference>
<sequence>AAYAHAGVDLARGDAAGALPYARKAVLQWGGVGCPFEVARARVVLARACAAMEDVRTAAGELAAARRTFGELGAAPDDAAAAALEETLPTTPPPGAGVQDGLTSRELEVLALVVAGRSNRQIARALVISDRTVARHLSNIFTKIDVGSRTEAAAYAFRHGLAPP</sequence>
<dbReference type="SUPFAM" id="SSF46894">
    <property type="entry name" value="C-terminal effector domain of the bipartite response regulators"/>
    <property type="match status" value="1"/>
</dbReference>
<dbReference type="EMBL" id="DWWC01000055">
    <property type="protein sequence ID" value="HJC68575.1"/>
    <property type="molecule type" value="Genomic_DNA"/>
</dbReference>
<dbReference type="PANTHER" id="PTHR44688:SF16">
    <property type="entry name" value="DNA-BINDING TRANSCRIPTIONAL ACTIVATOR DEVR_DOSR"/>
    <property type="match status" value="1"/>
</dbReference>
<dbReference type="GO" id="GO:0006355">
    <property type="term" value="P:regulation of DNA-templated transcription"/>
    <property type="evidence" value="ECO:0007669"/>
    <property type="project" value="InterPro"/>
</dbReference>
<keyword evidence="2" id="KW-0238">DNA-binding</keyword>
<proteinExistence type="predicted"/>
<dbReference type="AlphaFoldDB" id="A0A9D2TFK8"/>
<dbReference type="CDD" id="cd06170">
    <property type="entry name" value="LuxR_C_like"/>
    <property type="match status" value="1"/>
</dbReference>
<evidence type="ECO:0000313" key="6">
    <source>
        <dbReference type="Proteomes" id="UP000823854"/>
    </source>
</evidence>
<gene>
    <name evidence="5" type="ORF">H9932_02705</name>
</gene>
<evidence type="ECO:0000256" key="3">
    <source>
        <dbReference type="ARBA" id="ARBA00023163"/>
    </source>
</evidence>
<dbReference type="InterPro" id="IPR036388">
    <property type="entry name" value="WH-like_DNA-bd_sf"/>
</dbReference>
<dbReference type="GO" id="GO:0003677">
    <property type="term" value="F:DNA binding"/>
    <property type="evidence" value="ECO:0007669"/>
    <property type="project" value="UniProtKB-KW"/>
</dbReference>
<keyword evidence="3" id="KW-0804">Transcription</keyword>
<evidence type="ECO:0000256" key="2">
    <source>
        <dbReference type="ARBA" id="ARBA00023125"/>
    </source>
</evidence>
<dbReference type="PROSITE" id="PS00622">
    <property type="entry name" value="HTH_LUXR_1"/>
    <property type="match status" value="1"/>
</dbReference>
<dbReference type="Proteomes" id="UP000823854">
    <property type="component" value="Unassembled WGS sequence"/>
</dbReference>
<dbReference type="PROSITE" id="PS50043">
    <property type="entry name" value="HTH_LUXR_2"/>
    <property type="match status" value="1"/>
</dbReference>
<comment type="caution">
    <text evidence="5">The sequence shown here is derived from an EMBL/GenBank/DDBJ whole genome shotgun (WGS) entry which is preliminary data.</text>
</comment>
<dbReference type="PRINTS" id="PR00038">
    <property type="entry name" value="HTHLUXR"/>
</dbReference>
<dbReference type="SMART" id="SM00421">
    <property type="entry name" value="HTH_LUXR"/>
    <property type="match status" value="1"/>
</dbReference>
<dbReference type="Pfam" id="PF00196">
    <property type="entry name" value="GerE"/>
    <property type="match status" value="1"/>
</dbReference>
<dbReference type="InterPro" id="IPR016032">
    <property type="entry name" value="Sig_transdc_resp-reg_C-effctor"/>
</dbReference>
<accession>A0A9D2TFK8</accession>
<evidence type="ECO:0000313" key="5">
    <source>
        <dbReference type="EMBL" id="HJC68575.1"/>
    </source>
</evidence>
<organism evidence="5 6">
    <name type="scientific">Candidatus Brachybacterium intestinipullorum</name>
    <dbReference type="NCBI Taxonomy" id="2838512"/>
    <lineage>
        <taxon>Bacteria</taxon>
        <taxon>Bacillati</taxon>
        <taxon>Actinomycetota</taxon>
        <taxon>Actinomycetes</taxon>
        <taxon>Micrococcales</taxon>
        <taxon>Dermabacteraceae</taxon>
        <taxon>Brachybacterium</taxon>
    </lineage>
</organism>
<name>A0A9D2TFK8_9MICO</name>
<dbReference type="PANTHER" id="PTHR44688">
    <property type="entry name" value="DNA-BINDING TRANSCRIPTIONAL ACTIVATOR DEVR_DOSR"/>
    <property type="match status" value="1"/>
</dbReference>
<keyword evidence="1" id="KW-0805">Transcription regulation</keyword>
<protein>
    <submittedName>
        <fullName evidence="5">Response regulator transcription factor</fullName>
    </submittedName>
</protein>
<feature type="non-terminal residue" evidence="5">
    <location>
        <position position="1"/>
    </location>
</feature>
<dbReference type="Gene3D" id="1.10.10.10">
    <property type="entry name" value="Winged helix-like DNA-binding domain superfamily/Winged helix DNA-binding domain"/>
    <property type="match status" value="1"/>
</dbReference>
<evidence type="ECO:0000256" key="1">
    <source>
        <dbReference type="ARBA" id="ARBA00023015"/>
    </source>
</evidence>
<reference evidence="5" key="1">
    <citation type="journal article" date="2021" name="PeerJ">
        <title>Extensive microbial diversity within the chicken gut microbiome revealed by metagenomics and culture.</title>
        <authorList>
            <person name="Gilroy R."/>
            <person name="Ravi A."/>
            <person name="Getino M."/>
            <person name="Pursley I."/>
            <person name="Horton D.L."/>
            <person name="Alikhan N.F."/>
            <person name="Baker D."/>
            <person name="Gharbi K."/>
            <person name="Hall N."/>
            <person name="Watson M."/>
            <person name="Adriaenssens E.M."/>
            <person name="Foster-Nyarko E."/>
            <person name="Jarju S."/>
            <person name="Secka A."/>
            <person name="Antonio M."/>
            <person name="Oren A."/>
            <person name="Chaudhuri R.R."/>
            <person name="La Ragione R."/>
            <person name="Hildebrand F."/>
            <person name="Pallen M.J."/>
        </authorList>
    </citation>
    <scope>NUCLEOTIDE SEQUENCE</scope>
    <source>
        <strain evidence="5">CHK130-7132</strain>
    </source>
</reference>
<dbReference type="InterPro" id="IPR000792">
    <property type="entry name" value="Tscrpt_reg_LuxR_C"/>
</dbReference>
<evidence type="ECO:0000259" key="4">
    <source>
        <dbReference type="PROSITE" id="PS50043"/>
    </source>
</evidence>
<feature type="domain" description="HTH luxR-type" evidence="4">
    <location>
        <begin position="95"/>
        <end position="160"/>
    </location>
</feature>